<evidence type="ECO:0000256" key="2">
    <source>
        <dbReference type="ARBA" id="ARBA00023125"/>
    </source>
</evidence>
<dbReference type="SMART" id="SM00862">
    <property type="entry name" value="Trans_reg_C"/>
    <property type="match status" value="1"/>
</dbReference>
<protein>
    <submittedName>
        <fullName evidence="8">Response regulator</fullName>
    </submittedName>
</protein>
<keyword evidence="9" id="KW-1185">Reference proteome</keyword>
<dbReference type="SUPFAM" id="SSF52172">
    <property type="entry name" value="CheY-like"/>
    <property type="match status" value="1"/>
</dbReference>
<keyword evidence="1" id="KW-0805">Transcription regulation</keyword>
<dbReference type="PANTHER" id="PTHR48111">
    <property type="entry name" value="REGULATOR OF RPOS"/>
    <property type="match status" value="1"/>
</dbReference>
<organism evidence="8 9">
    <name type="scientific">Aromatoleum buckelii</name>
    <dbReference type="NCBI Taxonomy" id="200254"/>
    <lineage>
        <taxon>Bacteria</taxon>
        <taxon>Pseudomonadati</taxon>
        <taxon>Pseudomonadota</taxon>
        <taxon>Betaproteobacteria</taxon>
        <taxon>Rhodocyclales</taxon>
        <taxon>Rhodocyclaceae</taxon>
        <taxon>Aromatoleum</taxon>
    </lineage>
</organism>
<evidence type="ECO:0000256" key="4">
    <source>
        <dbReference type="PROSITE-ProRule" id="PRU00169"/>
    </source>
</evidence>
<dbReference type="InterPro" id="IPR001867">
    <property type="entry name" value="OmpR/PhoB-type_DNA-bd"/>
</dbReference>
<evidence type="ECO:0000259" key="7">
    <source>
        <dbReference type="PROSITE" id="PS51755"/>
    </source>
</evidence>
<dbReference type="InterPro" id="IPR001789">
    <property type="entry name" value="Sig_transdc_resp-reg_receiver"/>
</dbReference>
<dbReference type="PANTHER" id="PTHR48111:SF67">
    <property type="entry name" value="TRANSCRIPTIONAL REGULATORY PROTEIN TCTD"/>
    <property type="match status" value="1"/>
</dbReference>
<dbReference type="SMART" id="SM00448">
    <property type="entry name" value="REC"/>
    <property type="match status" value="1"/>
</dbReference>
<evidence type="ECO:0000313" key="9">
    <source>
        <dbReference type="Proteomes" id="UP000601990"/>
    </source>
</evidence>
<dbReference type="Pfam" id="PF00072">
    <property type="entry name" value="Response_reg"/>
    <property type="match status" value="1"/>
</dbReference>
<dbReference type="Gene3D" id="6.10.250.690">
    <property type="match status" value="1"/>
</dbReference>
<dbReference type="Proteomes" id="UP000601990">
    <property type="component" value="Unassembled WGS sequence"/>
</dbReference>
<dbReference type="CDD" id="cd00383">
    <property type="entry name" value="trans_reg_C"/>
    <property type="match status" value="1"/>
</dbReference>
<evidence type="ECO:0000256" key="1">
    <source>
        <dbReference type="ARBA" id="ARBA00023015"/>
    </source>
</evidence>
<name>A0ABX1N276_9RHOO</name>
<comment type="caution">
    <text evidence="8">The sequence shown here is derived from an EMBL/GenBank/DDBJ whole genome shotgun (WGS) entry which is preliminary data.</text>
</comment>
<feature type="domain" description="Response regulatory" evidence="6">
    <location>
        <begin position="2"/>
        <end position="116"/>
    </location>
</feature>
<evidence type="ECO:0000313" key="8">
    <source>
        <dbReference type="EMBL" id="NMF92712.1"/>
    </source>
</evidence>
<dbReference type="Pfam" id="PF00486">
    <property type="entry name" value="Trans_reg_C"/>
    <property type="match status" value="1"/>
</dbReference>
<feature type="modified residue" description="4-aspartylphosphate" evidence="4">
    <location>
        <position position="51"/>
    </location>
</feature>
<dbReference type="InterPro" id="IPR039420">
    <property type="entry name" value="WalR-like"/>
</dbReference>
<feature type="domain" description="OmpR/PhoB-type" evidence="7">
    <location>
        <begin position="123"/>
        <end position="219"/>
    </location>
</feature>
<evidence type="ECO:0000256" key="3">
    <source>
        <dbReference type="ARBA" id="ARBA00023163"/>
    </source>
</evidence>
<dbReference type="InterPro" id="IPR036388">
    <property type="entry name" value="WH-like_DNA-bd_sf"/>
</dbReference>
<reference evidence="8" key="1">
    <citation type="submission" date="2019-12" db="EMBL/GenBank/DDBJ databases">
        <title>Comparative genomics gives insights into the taxonomy of the Azoarcus-Aromatoleum group and reveals separate origins of nif in the plant-associated Azoarcus and non-plant-associated Aromatoleum sub-groups.</title>
        <authorList>
            <person name="Lafos M."/>
            <person name="Maluk M."/>
            <person name="Batista M."/>
            <person name="Junghare M."/>
            <person name="Carmona M."/>
            <person name="Faoro H."/>
            <person name="Cruz L.M."/>
            <person name="Battistoni F."/>
            <person name="De Souza E."/>
            <person name="Pedrosa F."/>
            <person name="Chen W.-M."/>
            <person name="Poole P.S."/>
            <person name="Dixon R.A."/>
            <person name="James E.K."/>
        </authorList>
    </citation>
    <scope>NUCLEOTIDE SEQUENCE</scope>
    <source>
        <strain evidence="8">U120</strain>
    </source>
</reference>
<dbReference type="Gene3D" id="3.40.50.2300">
    <property type="match status" value="1"/>
</dbReference>
<dbReference type="CDD" id="cd17624">
    <property type="entry name" value="REC_OmpR_PmrA-like"/>
    <property type="match status" value="1"/>
</dbReference>
<dbReference type="PROSITE" id="PS50110">
    <property type="entry name" value="RESPONSE_REGULATORY"/>
    <property type="match status" value="1"/>
</dbReference>
<dbReference type="EMBL" id="WTVH01000006">
    <property type="protein sequence ID" value="NMF92712.1"/>
    <property type="molecule type" value="Genomic_DNA"/>
</dbReference>
<keyword evidence="2 5" id="KW-0238">DNA-binding</keyword>
<evidence type="ECO:0000259" key="6">
    <source>
        <dbReference type="PROSITE" id="PS50110"/>
    </source>
</evidence>
<proteinExistence type="predicted"/>
<feature type="DNA-binding region" description="OmpR/PhoB-type" evidence="5">
    <location>
        <begin position="123"/>
        <end position="219"/>
    </location>
</feature>
<accession>A0ABX1N276</accession>
<dbReference type="Gene3D" id="1.10.10.10">
    <property type="entry name" value="Winged helix-like DNA-binding domain superfamily/Winged helix DNA-binding domain"/>
    <property type="match status" value="1"/>
</dbReference>
<gene>
    <name evidence="8" type="ORF">GO608_05140</name>
</gene>
<dbReference type="SUPFAM" id="SSF46894">
    <property type="entry name" value="C-terminal effector domain of the bipartite response regulators"/>
    <property type="match status" value="1"/>
</dbReference>
<dbReference type="InterPro" id="IPR011006">
    <property type="entry name" value="CheY-like_superfamily"/>
</dbReference>
<dbReference type="PROSITE" id="PS51755">
    <property type="entry name" value="OMPR_PHOB"/>
    <property type="match status" value="1"/>
</dbReference>
<dbReference type="RefSeq" id="WP_169198005.1">
    <property type="nucleotide sequence ID" value="NZ_WTVH02000010.1"/>
</dbReference>
<keyword evidence="4" id="KW-0597">Phosphoprotein</keyword>
<keyword evidence="3" id="KW-0804">Transcription</keyword>
<sequence>MRILLAEDDSVIADGLGRALKRGGYAVDHVASGSEADAALASQTYDLLILDLGLPKLPGIDVLKRLRARKSALPVLILTAQDGVEERVRGLDAGADDYLTKPFALPELEARVRALTRRGTGQPRRIEIGSLSYDQADRVAKINGQVVELSAREVGLLEVFVLRVGRLVSKDQLVDHLCGWGEEVSSNAIEVYVHRLRKKLEDSGVRIVTVRGLGYCLENPDAVQTAKA</sequence>
<evidence type="ECO:0000256" key="5">
    <source>
        <dbReference type="PROSITE-ProRule" id="PRU01091"/>
    </source>
</evidence>
<dbReference type="InterPro" id="IPR016032">
    <property type="entry name" value="Sig_transdc_resp-reg_C-effctor"/>
</dbReference>